<evidence type="ECO:0000256" key="4">
    <source>
        <dbReference type="ARBA" id="ARBA00023163"/>
    </source>
</evidence>
<feature type="modified residue" description="4-aspartylphosphate" evidence="5">
    <location>
        <position position="54"/>
    </location>
</feature>
<keyword evidence="4" id="KW-0804">Transcription</keyword>
<dbReference type="GO" id="GO:0000160">
    <property type="term" value="P:phosphorelay signal transduction system"/>
    <property type="evidence" value="ECO:0007669"/>
    <property type="project" value="InterPro"/>
</dbReference>
<dbReference type="Proteomes" id="UP000028090">
    <property type="component" value="Unassembled WGS sequence"/>
</dbReference>
<dbReference type="Proteomes" id="UP000070136">
    <property type="component" value="Unassembled WGS sequence"/>
</dbReference>
<dbReference type="Pfam" id="PF00196">
    <property type="entry name" value="GerE"/>
    <property type="match status" value="1"/>
</dbReference>
<protein>
    <submittedName>
        <fullName evidence="8">Bacterial regulatory s, luxR family protein</fullName>
    </submittedName>
    <submittedName>
        <fullName evidence="10">DNA-binding response regulator</fullName>
    </submittedName>
    <submittedName>
        <fullName evidence="9">Two-component response regulator yvqC</fullName>
    </submittedName>
</protein>
<dbReference type="InterPro" id="IPR051015">
    <property type="entry name" value="EvgA-like"/>
</dbReference>
<evidence type="ECO:0000313" key="16">
    <source>
        <dbReference type="Proteomes" id="UP000193517"/>
    </source>
</evidence>
<dbReference type="PANTHER" id="PTHR45566">
    <property type="entry name" value="HTH-TYPE TRANSCRIPTIONAL REGULATOR YHJB-RELATED"/>
    <property type="match status" value="1"/>
</dbReference>
<dbReference type="InterPro" id="IPR016032">
    <property type="entry name" value="Sig_transdc_resp-reg_C-effctor"/>
</dbReference>
<feature type="domain" description="Response regulatory" evidence="7">
    <location>
        <begin position="3"/>
        <end position="120"/>
    </location>
</feature>
<dbReference type="Proteomes" id="UP000193517">
    <property type="component" value="Unassembled WGS sequence"/>
</dbReference>
<dbReference type="EMBL" id="JPFU01000016">
    <property type="protein sequence ID" value="KEQ33499.1"/>
    <property type="molecule type" value="Genomic_DNA"/>
</dbReference>
<dbReference type="EMBL" id="NCVK01000010">
    <property type="protein sequence ID" value="ORP04152.1"/>
    <property type="molecule type" value="Genomic_DNA"/>
</dbReference>
<proteinExistence type="predicted"/>
<evidence type="ECO:0000259" key="6">
    <source>
        <dbReference type="PROSITE" id="PS50043"/>
    </source>
</evidence>
<keyword evidence="2" id="KW-0805">Transcription regulation</keyword>
<dbReference type="SMART" id="SM00448">
    <property type="entry name" value="REC"/>
    <property type="match status" value="1"/>
</dbReference>
<dbReference type="OrthoDB" id="2972364at2"/>
<dbReference type="SUPFAM" id="SSF52172">
    <property type="entry name" value="CheY-like"/>
    <property type="match status" value="1"/>
</dbReference>
<evidence type="ECO:0000256" key="3">
    <source>
        <dbReference type="ARBA" id="ARBA00023125"/>
    </source>
</evidence>
<name>A0A081PS26_STRMT</name>
<dbReference type="InterPro" id="IPR058245">
    <property type="entry name" value="NreC/VraR/RcsB-like_REC"/>
</dbReference>
<reference evidence="9 14" key="3">
    <citation type="submission" date="2016-01" db="EMBL/GenBank/DDBJ databases">
        <title>Highly variable Streptococcus oralis are common among viridans streptococci isolated from primates.</title>
        <authorList>
            <person name="Denapaite D."/>
            <person name="Rieger M."/>
            <person name="Koendgen S."/>
            <person name="Brueckner R."/>
            <person name="Ochigava I."/>
            <person name="Kappeler P."/>
            <person name="Maetz-Rensing K."/>
            <person name="Leendertz F."/>
            <person name="Hakenbeck R."/>
        </authorList>
    </citation>
    <scope>NUCLEOTIDE SEQUENCE [LARGE SCALE GENOMIC DNA]</scope>
    <source>
        <strain evidence="9 14">DD28</strain>
    </source>
</reference>
<dbReference type="EMBL" id="LQOA01000052">
    <property type="protein sequence ID" value="KXT96750.1"/>
    <property type="molecule type" value="Genomic_DNA"/>
</dbReference>
<dbReference type="PATRIC" id="fig|28037.234.peg.2059"/>
<gene>
    <name evidence="12" type="ORF">B7695_03435</name>
    <name evidence="11" type="ORF">B7701_05825</name>
    <name evidence="10" type="ORF">B7702_08755</name>
    <name evidence="8" type="ORF">SK629_2148</name>
    <name evidence="9" type="ORF">SMIDD28_01971</name>
</gene>
<evidence type="ECO:0000313" key="10">
    <source>
        <dbReference type="EMBL" id="ORO86435.1"/>
    </source>
</evidence>
<evidence type="ECO:0000313" key="12">
    <source>
        <dbReference type="EMBL" id="ORP04152.1"/>
    </source>
</evidence>
<dbReference type="InterPro" id="IPR001789">
    <property type="entry name" value="Sig_transdc_resp-reg_receiver"/>
</dbReference>
<dbReference type="Proteomes" id="UP000193441">
    <property type="component" value="Unassembled WGS sequence"/>
</dbReference>
<dbReference type="Pfam" id="PF00072">
    <property type="entry name" value="Response_reg"/>
    <property type="match status" value="1"/>
</dbReference>
<keyword evidence="3 10" id="KW-0238">DNA-binding</keyword>
<evidence type="ECO:0000313" key="11">
    <source>
        <dbReference type="EMBL" id="ORO89169.1"/>
    </source>
</evidence>
<dbReference type="GO" id="GO:0003677">
    <property type="term" value="F:DNA binding"/>
    <property type="evidence" value="ECO:0007669"/>
    <property type="project" value="UniProtKB-KW"/>
</dbReference>
<dbReference type="CDD" id="cd17535">
    <property type="entry name" value="REC_NarL-like"/>
    <property type="match status" value="1"/>
</dbReference>
<evidence type="ECO:0000313" key="14">
    <source>
        <dbReference type="Proteomes" id="UP000070136"/>
    </source>
</evidence>
<evidence type="ECO:0000313" key="17">
    <source>
        <dbReference type="Proteomes" id="UP000193849"/>
    </source>
</evidence>
<evidence type="ECO:0000256" key="1">
    <source>
        <dbReference type="ARBA" id="ARBA00022553"/>
    </source>
</evidence>
<comment type="caution">
    <text evidence="8">The sequence shown here is derived from an EMBL/GenBank/DDBJ whole genome shotgun (WGS) entry which is preliminary data.</text>
</comment>
<keyword evidence="1 5" id="KW-0597">Phosphoprotein</keyword>
<dbReference type="Proteomes" id="UP000193849">
    <property type="component" value="Unassembled WGS sequence"/>
</dbReference>
<evidence type="ECO:0000259" key="7">
    <source>
        <dbReference type="PROSITE" id="PS50110"/>
    </source>
</evidence>
<dbReference type="Gene3D" id="3.40.50.2300">
    <property type="match status" value="1"/>
</dbReference>
<reference evidence="10" key="5">
    <citation type="submission" date="2017-04" db="EMBL/GenBank/DDBJ databases">
        <authorList>
            <person name="Afonso C.L."/>
            <person name="Miller P.J."/>
            <person name="Scott M.A."/>
            <person name="Spackman E."/>
            <person name="Goraichik I."/>
            <person name="Dimitrov K.M."/>
            <person name="Suarez D.L."/>
            <person name="Swayne D.E."/>
        </authorList>
    </citation>
    <scope>NUCLEOTIDE SEQUENCE</scope>
    <source>
        <strain evidence="12">OD_317805_11</strain>
        <strain evidence="10">RH_777_07</strain>
    </source>
</reference>
<dbReference type="EMBL" id="NCVD01000051">
    <property type="protein sequence ID" value="ORO86435.1"/>
    <property type="molecule type" value="Genomic_DNA"/>
</dbReference>
<feature type="domain" description="HTH luxR-type" evidence="6">
    <location>
        <begin position="132"/>
        <end position="197"/>
    </location>
</feature>
<dbReference type="GO" id="GO:0006355">
    <property type="term" value="P:regulation of DNA-templated transcription"/>
    <property type="evidence" value="ECO:0007669"/>
    <property type="project" value="InterPro"/>
</dbReference>
<dbReference type="InterPro" id="IPR000792">
    <property type="entry name" value="Tscrpt_reg_LuxR_C"/>
</dbReference>
<accession>A0A081PS26</accession>
<dbReference type="EMBL" id="NCVE01000027">
    <property type="protein sequence ID" value="ORO89169.1"/>
    <property type="molecule type" value="Genomic_DNA"/>
</dbReference>
<dbReference type="RefSeq" id="WP_033689555.1">
    <property type="nucleotide sequence ID" value="NZ_CP028415.1"/>
</dbReference>
<reference evidence="8 13" key="1">
    <citation type="submission" date="2014-05" db="EMBL/GenBank/DDBJ databases">
        <authorList>
            <person name="Daugherty S.C."/>
            <person name="Tallon L.J."/>
            <person name="Sadzewicz L."/>
            <person name="Kilian M."/>
            <person name="Tettelin H."/>
        </authorList>
    </citation>
    <scope>NUCLEOTIDE SEQUENCE [LARGE SCALE GENOMIC DNA]</scope>
    <source>
        <strain evidence="8 13">SK629</strain>
    </source>
</reference>
<evidence type="ECO:0000256" key="2">
    <source>
        <dbReference type="ARBA" id="ARBA00023015"/>
    </source>
</evidence>
<dbReference type="CDD" id="cd06170">
    <property type="entry name" value="LuxR_C_like"/>
    <property type="match status" value="1"/>
</dbReference>
<dbReference type="PANTHER" id="PTHR45566:SF2">
    <property type="entry name" value="NARL SUBFAMILY"/>
    <property type="match status" value="1"/>
</dbReference>
<reference evidence="11" key="4">
    <citation type="submission" date="2017-04" db="EMBL/GenBank/DDBJ databases">
        <authorList>
            <person name="Nielsen X.C."/>
            <person name="Rasmussen L.H."/>
            <person name="Hoejholt K."/>
            <person name="Rasmussen S."/>
            <person name="Christensen J.J."/>
        </authorList>
    </citation>
    <scope>NUCLEOTIDE SEQUENCE</scope>
    <source>
        <strain evidence="11">RH_50738_11</strain>
    </source>
</reference>
<evidence type="ECO:0000256" key="5">
    <source>
        <dbReference type="PROSITE-ProRule" id="PRU00169"/>
    </source>
</evidence>
<organism evidence="8 13">
    <name type="scientific">Streptococcus mitis</name>
    <dbReference type="NCBI Taxonomy" id="28037"/>
    <lineage>
        <taxon>Bacteria</taxon>
        <taxon>Bacillati</taxon>
        <taxon>Bacillota</taxon>
        <taxon>Bacilli</taxon>
        <taxon>Lactobacillales</taxon>
        <taxon>Streptococcaceae</taxon>
        <taxon>Streptococcus</taxon>
        <taxon>Streptococcus mitis group</taxon>
    </lineage>
</organism>
<dbReference type="PROSITE" id="PS50043">
    <property type="entry name" value="HTH_LUXR_2"/>
    <property type="match status" value="1"/>
</dbReference>
<reference evidence="15 16" key="2">
    <citation type="journal article" date="2016" name="Eur. J. Clin. Microbiol. Infect. Dis.">
        <title>Whole genome sequencing as a tool for phylogenetic analysis of clinical strains of Mitis group streptococci.</title>
        <authorList>
            <person name="Rasmussen L.H."/>
            <person name="Dargis R."/>
            <person name="Hojholt K."/>
            <person name="Christensen J.J."/>
            <person name="Skovgaard O."/>
            <person name="Justesen U.S."/>
            <person name="Rosenvinge F.S."/>
            <person name="Moser C."/>
            <person name="Lukjancenko O."/>
            <person name="Rasmussen S."/>
            <person name="Nielsen X.C."/>
        </authorList>
    </citation>
    <scope>NUCLEOTIDE SEQUENCE [LARGE SCALE GENOMIC DNA]</scope>
    <source>
        <strain evidence="12 16">OD_317805_11</strain>
        <strain evidence="11 15">RH_50738_11</strain>
        <strain evidence="10 17">RH_777_07</strain>
    </source>
</reference>
<dbReference type="PROSITE" id="PS50110">
    <property type="entry name" value="RESPONSE_REGULATORY"/>
    <property type="match status" value="1"/>
</dbReference>
<dbReference type="AlphaFoldDB" id="A0A081PS26"/>
<sequence>MIRLVLIDDHSLVLQGLENYFLKEDDFKIVGSYTEVADLLLCLKHEKVDVLVMDFMLKGVTAFDVISQINRFLNTVPKIVLLSGFYDTLLHKRAMDFGIQAFLPKESSYLDVKSAIYAVYKGNHVIPDGLLEKQENNLLTDTELSVLELIVKEYSNEKIANSLFVSRRTVDTHVSNICSKLGVTSRVGAVREAIRLNLVSL</sequence>
<dbReference type="SMART" id="SM00421">
    <property type="entry name" value="HTH_LUXR"/>
    <property type="match status" value="1"/>
</dbReference>
<evidence type="ECO:0000313" key="9">
    <source>
        <dbReference type="EMBL" id="KXT96750.1"/>
    </source>
</evidence>
<dbReference type="PRINTS" id="PR00038">
    <property type="entry name" value="HTHLUXR"/>
</dbReference>
<evidence type="ECO:0000313" key="13">
    <source>
        <dbReference type="Proteomes" id="UP000028090"/>
    </source>
</evidence>
<evidence type="ECO:0000313" key="8">
    <source>
        <dbReference type="EMBL" id="KEQ33499.1"/>
    </source>
</evidence>
<dbReference type="InterPro" id="IPR011006">
    <property type="entry name" value="CheY-like_superfamily"/>
</dbReference>
<dbReference type="SUPFAM" id="SSF46894">
    <property type="entry name" value="C-terminal effector domain of the bipartite response regulators"/>
    <property type="match status" value="1"/>
</dbReference>
<evidence type="ECO:0000313" key="15">
    <source>
        <dbReference type="Proteomes" id="UP000193441"/>
    </source>
</evidence>